<dbReference type="InterPro" id="IPR038763">
    <property type="entry name" value="DHH_sf"/>
</dbReference>
<accession>A0A1I6FNA9</accession>
<name>A0A1I6FNA9_9FLAO</name>
<dbReference type="InterPro" id="IPR001667">
    <property type="entry name" value="DDH_dom"/>
</dbReference>
<reference evidence="3 4" key="1">
    <citation type="submission" date="2016-10" db="EMBL/GenBank/DDBJ databases">
        <authorList>
            <person name="de Groot N.N."/>
        </authorList>
    </citation>
    <scope>NUCLEOTIDE SEQUENCE [LARGE SCALE GENOMIC DNA]</scope>
    <source>
        <strain evidence="3 4">DSM 21019</strain>
    </source>
</reference>
<dbReference type="OrthoDB" id="9803668at2"/>
<keyword evidence="4" id="KW-1185">Reference proteome</keyword>
<dbReference type="PANTHER" id="PTHR47618">
    <property type="entry name" value="BIFUNCTIONAL OLIGORIBONUCLEASE AND PAP PHOSPHATASE NRNA"/>
    <property type="match status" value="1"/>
</dbReference>
<feature type="domain" description="DDH" evidence="1">
    <location>
        <begin position="19"/>
        <end position="168"/>
    </location>
</feature>
<evidence type="ECO:0000259" key="1">
    <source>
        <dbReference type="Pfam" id="PF01368"/>
    </source>
</evidence>
<dbReference type="RefSeq" id="WP_092980012.1">
    <property type="nucleotide sequence ID" value="NZ_FOYQ01000001.1"/>
</dbReference>
<dbReference type="Proteomes" id="UP000199534">
    <property type="component" value="Unassembled WGS sequence"/>
</dbReference>
<dbReference type="STRING" id="400055.SAMN04490243_0231"/>
<dbReference type="InterPro" id="IPR051319">
    <property type="entry name" value="Oligoribo/pAp-PDE_c-di-AMP_PDE"/>
</dbReference>
<proteinExistence type="predicted"/>
<dbReference type="Gene3D" id="3.10.310.30">
    <property type="match status" value="1"/>
</dbReference>
<dbReference type="PANTHER" id="PTHR47618:SF1">
    <property type="entry name" value="BIFUNCTIONAL OLIGORIBONUCLEASE AND PAP PHOSPHATASE NRNA"/>
    <property type="match status" value="1"/>
</dbReference>
<evidence type="ECO:0000313" key="3">
    <source>
        <dbReference type="EMBL" id="SFR31445.1"/>
    </source>
</evidence>
<dbReference type="GO" id="GO:0003676">
    <property type="term" value="F:nucleic acid binding"/>
    <property type="evidence" value="ECO:0007669"/>
    <property type="project" value="InterPro"/>
</dbReference>
<dbReference type="Pfam" id="PF02272">
    <property type="entry name" value="DHHA1"/>
    <property type="match status" value="1"/>
</dbReference>
<dbReference type="InterPro" id="IPR003156">
    <property type="entry name" value="DHHA1_dom"/>
</dbReference>
<gene>
    <name evidence="3" type="ORF">SAMN04490243_0231</name>
</gene>
<feature type="domain" description="DHHA1" evidence="2">
    <location>
        <begin position="245"/>
        <end position="319"/>
    </location>
</feature>
<protein>
    <submittedName>
        <fullName evidence="3">Phosphoesterase RecJ domain-containing protein</fullName>
    </submittedName>
</protein>
<dbReference type="Pfam" id="PF01368">
    <property type="entry name" value="DHH"/>
    <property type="match status" value="1"/>
</dbReference>
<evidence type="ECO:0000313" key="4">
    <source>
        <dbReference type="Proteomes" id="UP000199534"/>
    </source>
</evidence>
<sequence length="338" mass="36959">MNAEHARRLNELLATRPPILLIPHKNPDGDAIGSCLGLMHYLQAVGHQVSVLAPNDFPQFLQWMPGASEVIRFDRQPEAGAGLIREAGLIFTLDFNALDRSGALAEPLKQATAPMVMIDHHQSPDDYATVTYSDPSMSSTCEMVYHCIAALGGIGKLNADAASCLYAGLLTDTGSFKFPSTSPITLRIAADLMERGAVPSEIHRQIYDTNRPERIQLLGCALSNLKILPQYRTAYITLSQEELDRHNFRKGDTEGFVNYGLSLDGVILAAIFIENTDEEIVKISLRSQGDFSVNAMARAHFEGGGHINAAGGRSTESLKETTLRFESILSEYAKDLQP</sequence>
<organism evidence="3 4">
    <name type="scientific">Robiginitalea myxolifaciens</name>
    <dbReference type="NCBI Taxonomy" id="400055"/>
    <lineage>
        <taxon>Bacteria</taxon>
        <taxon>Pseudomonadati</taxon>
        <taxon>Bacteroidota</taxon>
        <taxon>Flavobacteriia</taxon>
        <taxon>Flavobacteriales</taxon>
        <taxon>Flavobacteriaceae</taxon>
        <taxon>Robiginitalea</taxon>
    </lineage>
</organism>
<evidence type="ECO:0000259" key="2">
    <source>
        <dbReference type="Pfam" id="PF02272"/>
    </source>
</evidence>
<dbReference type="AlphaFoldDB" id="A0A1I6FNA9"/>
<dbReference type="SUPFAM" id="SSF64182">
    <property type="entry name" value="DHH phosphoesterases"/>
    <property type="match status" value="1"/>
</dbReference>
<dbReference type="EMBL" id="FOYQ01000001">
    <property type="protein sequence ID" value="SFR31445.1"/>
    <property type="molecule type" value="Genomic_DNA"/>
</dbReference>
<dbReference type="Gene3D" id="3.90.1640.10">
    <property type="entry name" value="inorganic pyrophosphatase (n-terminal core)"/>
    <property type="match status" value="1"/>
</dbReference>